<dbReference type="EMBL" id="JAFKCS010000001">
    <property type="protein sequence ID" value="MBN7818659.1"/>
    <property type="molecule type" value="Genomic_DNA"/>
</dbReference>
<feature type="transmembrane region" description="Helical" evidence="1">
    <location>
        <begin position="20"/>
        <end position="39"/>
    </location>
</feature>
<protein>
    <submittedName>
        <fullName evidence="2">Uncharacterized protein</fullName>
    </submittedName>
</protein>
<evidence type="ECO:0000313" key="2">
    <source>
        <dbReference type="EMBL" id="MBN7818659.1"/>
    </source>
</evidence>
<keyword evidence="1" id="KW-1133">Transmembrane helix</keyword>
<sequence>MGSNKKKQSSAGDAPDYNDIPTVLTVMAFSLALMLALIWLGPGNNRWWGSWFQPFAALALTMIGLLDVIKAKTVEGKIKPLIVTLISLGLCLAAFYGTIRHG</sequence>
<dbReference type="RefSeq" id="WP_206592473.1">
    <property type="nucleotide sequence ID" value="NZ_JAFKCS010000001.1"/>
</dbReference>
<keyword evidence="3" id="KW-1185">Reference proteome</keyword>
<feature type="transmembrane region" description="Helical" evidence="1">
    <location>
        <begin position="81"/>
        <end position="99"/>
    </location>
</feature>
<accession>A0ABS3CNH8</accession>
<feature type="transmembrane region" description="Helical" evidence="1">
    <location>
        <begin position="51"/>
        <end position="69"/>
    </location>
</feature>
<comment type="caution">
    <text evidence="2">The sequence shown here is derived from an EMBL/GenBank/DDBJ whole genome shotgun (WGS) entry which is preliminary data.</text>
</comment>
<keyword evidence="1" id="KW-0812">Transmembrane</keyword>
<dbReference type="Proteomes" id="UP000663992">
    <property type="component" value="Unassembled WGS sequence"/>
</dbReference>
<proteinExistence type="predicted"/>
<keyword evidence="1" id="KW-0472">Membrane</keyword>
<gene>
    <name evidence="2" type="ORF">J0A65_02220</name>
</gene>
<organism evidence="2 3">
    <name type="scientific">Bowmanella yangjiangensis</name>
    <dbReference type="NCBI Taxonomy" id="2811230"/>
    <lineage>
        <taxon>Bacteria</taxon>
        <taxon>Pseudomonadati</taxon>
        <taxon>Pseudomonadota</taxon>
        <taxon>Gammaproteobacteria</taxon>
        <taxon>Alteromonadales</taxon>
        <taxon>Alteromonadaceae</taxon>
        <taxon>Bowmanella</taxon>
    </lineage>
</organism>
<reference evidence="2 3" key="1">
    <citation type="submission" date="2021-03" db="EMBL/GenBank/DDBJ databases">
        <title>novel species isolated from a fishpond in China.</title>
        <authorList>
            <person name="Lu H."/>
            <person name="Cai Z."/>
        </authorList>
    </citation>
    <scope>NUCLEOTIDE SEQUENCE [LARGE SCALE GENOMIC DNA]</scope>
    <source>
        <strain evidence="2 3">Y57</strain>
    </source>
</reference>
<evidence type="ECO:0000313" key="3">
    <source>
        <dbReference type="Proteomes" id="UP000663992"/>
    </source>
</evidence>
<name>A0ABS3CNH8_9ALTE</name>
<evidence type="ECO:0000256" key="1">
    <source>
        <dbReference type="SAM" id="Phobius"/>
    </source>
</evidence>